<protein>
    <submittedName>
        <fullName evidence="1">Uncharacterized protein</fullName>
    </submittedName>
</protein>
<sequence length="491" mass="53990">MANGRRMSGLSPATALPWRRKSKTQGWVLITATPCPKPIHCRKKFSVVGGALMTELHINAKWMAAASGEPEVRATAAQIDIHIDRICLTRNQDIWAETVRDSAFLSAYPLAMWLASSWWRLNHEPLPAQQPGFGWRSAHELGAANHGFVWPRVIFVPDGEAIHVWAGTSMTPEQSVQYLQALEAPKLISLPGFQQSVHRFVQSVLARLDAKKLAGTNLAQLWAALQEDLADPEAVRLRKLEAELGFDPEECPEDLLNAAMQWRGQVGDQALSELAPAIASSGANPDLSILGQLVNADGIVGTPEVTPDSFQHLEHGAPWEQAVHDAQALRRAIGNVSNPMTSESLHTLLGLSTAAVSSWSASTARPPVAVAMPTHDHALKFVPRRRSPIGQRFELARFLGEYLRPSSDKSHWLASTDLKTSRQKYQRAFAAEFLCPIDSLTSSLNGDFSSDAIEEAAYQFEVSEQAVTSLLLNNGYIHRDWWGTLPYRTAA</sequence>
<dbReference type="AlphaFoldDB" id="A0A318GUH2"/>
<dbReference type="EMBL" id="QJJS01000037">
    <property type="protein sequence ID" value="PXW91540.1"/>
    <property type="molecule type" value="Genomic_DNA"/>
</dbReference>
<organism evidence="1 2">
    <name type="scientific">Sphaerotilus hippei</name>
    <dbReference type="NCBI Taxonomy" id="744406"/>
    <lineage>
        <taxon>Bacteria</taxon>
        <taxon>Pseudomonadati</taxon>
        <taxon>Pseudomonadota</taxon>
        <taxon>Betaproteobacteria</taxon>
        <taxon>Burkholderiales</taxon>
        <taxon>Sphaerotilaceae</taxon>
        <taxon>Sphaerotilus</taxon>
    </lineage>
</organism>
<name>A0A318GUH2_9BURK</name>
<evidence type="ECO:0000313" key="1">
    <source>
        <dbReference type="EMBL" id="PXW91540.1"/>
    </source>
</evidence>
<reference evidence="1 2" key="1">
    <citation type="submission" date="2018-05" db="EMBL/GenBank/DDBJ databases">
        <title>Genomic Encyclopedia of Type Strains, Phase IV (KMG-IV): sequencing the most valuable type-strain genomes for metagenomic binning, comparative biology and taxonomic classification.</title>
        <authorList>
            <person name="Goeker M."/>
        </authorList>
    </citation>
    <scope>NUCLEOTIDE SEQUENCE [LARGE SCALE GENOMIC DNA]</scope>
    <source>
        <strain evidence="1 2">DSM 566</strain>
    </source>
</reference>
<gene>
    <name evidence="1" type="ORF">C7444_1372</name>
</gene>
<keyword evidence="2" id="KW-1185">Reference proteome</keyword>
<comment type="caution">
    <text evidence="1">The sequence shown here is derived from an EMBL/GenBank/DDBJ whole genome shotgun (WGS) entry which is preliminary data.</text>
</comment>
<evidence type="ECO:0000313" key="2">
    <source>
        <dbReference type="Proteomes" id="UP000247811"/>
    </source>
</evidence>
<proteinExistence type="predicted"/>
<dbReference type="Proteomes" id="UP000247811">
    <property type="component" value="Unassembled WGS sequence"/>
</dbReference>
<accession>A0A318GUH2</accession>